<keyword evidence="1" id="KW-0808">Transferase</keyword>
<gene>
    <name evidence="1" type="ORF">CL6EHI_175920B</name>
</gene>
<dbReference type="VEuPathDB" id="AmoebaDB:KM1_032570"/>
<proteinExistence type="predicted"/>
<dbReference type="VEuPathDB" id="AmoebaDB:EHI_175920"/>
<name>A0A175JYS9_ENTHI</name>
<dbReference type="EMBL" id="BDEQ01000001">
    <property type="protein sequence ID" value="GAT98605.1"/>
    <property type="molecule type" value="Genomic_DNA"/>
</dbReference>
<organism evidence="1 2">
    <name type="scientific">Entamoeba histolytica</name>
    <dbReference type="NCBI Taxonomy" id="5759"/>
    <lineage>
        <taxon>Eukaryota</taxon>
        <taxon>Amoebozoa</taxon>
        <taxon>Evosea</taxon>
        <taxon>Archamoebae</taxon>
        <taxon>Mastigamoebida</taxon>
        <taxon>Entamoebidae</taxon>
        <taxon>Entamoeba</taxon>
    </lineage>
</organism>
<dbReference type="VEuPathDB" id="AmoebaDB:EHI5A_180470"/>
<dbReference type="GO" id="GO:0016301">
    <property type="term" value="F:kinase activity"/>
    <property type="evidence" value="ECO:0007669"/>
    <property type="project" value="UniProtKB-KW"/>
</dbReference>
<sequence>MIRYFSVNNIIIHNITSECTRTFTKDDEDDFNSFVITVYVSLLSLPNDNYLISLSTNNYVIINNYNSSKIHTVYTYPNQWLKYESTNQTTLNIYRKKEPYQRIEFTLTIGKSNEGTVTLIKEVEDSDKSISTVIISSSKPLSILDKIKFSETTSSMKSQIMFIGM</sequence>
<comment type="caution">
    <text evidence="1">The sequence shown here is derived from an EMBL/GenBank/DDBJ whole genome shotgun (WGS) entry which is preliminary data.</text>
</comment>
<keyword evidence="1" id="KW-0418">Kinase</keyword>
<evidence type="ECO:0000313" key="2">
    <source>
        <dbReference type="Proteomes" id="UP000078387"/>
    </source>
</evidence>
<evidence type="ECO:0000313" key="1">
    <source>
        <dbReference type="EMBL" id="GAT98605.1"/>
    </source>
</evidence>
<accession>A0A175JYS9</accession>
<reference evidence="1 2" key="1">
    <citation type="submission" date="2016-05" db="EMBL/GenBank/DDBJ databases">
        <title>First whole genome sequencing of Entamoeba histolytica HM1:IMSS-clone-6.</title>
        <authorList>
            <person name="Mukherjee Avik.K."/>
            <person name="Izumyama S."/>
            <person name="Nakada-Tsukui K."/>
            <person name="Nozaki T."/>
        </authorList>
    </citation>
    <scope>NUCLEOTIDE SEQUENCE [LARGE SCALE GENOMIC DNA]</scope>
    <source>
        <strain evidence="1 2">HM1:IMSS clone 6</strain>
    </source>
</reference>
<dbReference type="AlphaFoldDB" id="A0A175JYS9"/>
<protein>
    <submittedName>
        <fullName evidence="1">Protein kinase putative</fullName>
    </submittedName>
</protein>
<dbReference type="Proteomes" id="UP000078387">
    <property type="component" value="Unassembled WGS sequence"/>
</dbReference>